<reference evidence="9" key="1">
    <citation type="submission" date="2025-08" db="UniProtKB">
        <authorList>
            <consortium name="RefSeq"/>
        </authorList>
    </citation>
    <scope>IDENTIFICATION</scope>
    <source>
        <tissue evidence="9">Tentacle</tissue>
    </source>
</reference>
<dbReference type="AlphaFoldDB" id="A0A6P8IWX3"/>
<sequence length="573" mass="64208">MFDLSLRVFFHIALFLVLIIPATLTDNVNIQTEVGSIDKVIFPNFLCQVASRRKICEVFGAQDQVLHGGKNCSCSCPEDANTFGFDGRNCKCLPDSISYGGCSAFSQINRTVLQRDSSTTLYLSSKNCSLAVSYRNKNGTWITVKNITGIITFNPPEVLNGSSKYVLNVSNSRDSFQGALYNVMVQCPKRNSTCFLLKLPSQIACPYKLPPSSTHPPTNSTSMTTTDSNINSSALSKGVIAAIVVSCLIFLAIILLVLFFWIRRKRNQVIKNDRKESQQQMTGDQDVERENSGPVVFSRPNRASTQRKDSANLGFEPDASTCDSTYEDPDYDLPIDEKHSIISGLINKIKRPLSMKKPIPKHEENEDKLDSGGDDYLTMEELENPDNLENAAVYENTINEVVKDELKPEAMQSMYKKIWRPKCRKKEKNLGGQGTGNNEGKIKNSSVPHLSVTKEKTDIPKKQSKDNMELENIYENNEVIRENRAGYSNDVPAEDEEVPPPPPRSTSLEKTLDGPNVDRPIPSPRMRSKSPNIKGKDDINYDNDYETENDPSELYENTRKSSYLKPSPRLAKR</sequence>
<dbReference type="InParanoid" id="A0A6P8IWX3"/>
<evidence type="ECO:0000256" key="4">
    <source>
        <dbReference type="ARBA" id="ARBA00023136"/>
    </source>
</evidence>
<evidence type="ECO:0000256" key="7">
    <source>
        <dbReference type="SAM" id="SignalP"/>
    </source>
</evidence>
<evidence type="ECO:0000256" key="1">
    <source>
        <dbReference type="ARBA" id="ARBA00004167"/>
    </source>
</evidence>
<evidence type="ECO:0000313" key="8">
    <source>
        <dbReference type="Proteomes" id="UP000515163"/>
    </source>
</evidence>
<evidence type="ECO:0000256" key="6">
    <source>
        <dbReference type="SAM" id="Phobius"/>
    </source>
</evidence>
<dbReference type="PANTHER" id="PTHR15549">
    <property type="entry name" value="PAIRED IMMUNOGLOBULIN-LIKE TYPE 2 RECEPTOR"/>
    <property type="match status" value="1"/>
</dbReference>
<feature type="transmembrane region" description="Helical" evidence="6">
    <location>
        <begin position="239"/>
        <end position="262"/>
    </location>
</feature>
<comment type="subcellular location">
    <subcellularLocation>
        <location evidence="1">Membrane</location>
        <topology evidence="1">Single-pass membrane protein</topology>
    </subcellularLocation>
</comment>
<evidence type="ECO:0000256" key="3">
    <source>
        <dbReference type="ARBA" id="ARBA00022989"/>
    </source>
</evidence>
<dbReference type="GO" id="GO:0016020">
    <property type="term" value="C:membrane"/>
    <property type="evidence" value="ECO:0007669"/>
    <property type="project" value="UniProtKB-SubCell"/>
</dbReference>
<keyword evidence="3 6" id="KW-1133">Transmembrane helix</keyword>
<feature type="compositionally biased region" description="Basic and acidic residues" evidence="5">
    <location>
        <begin position="452"/>
        <end position="468"/>
    </location>
</feature>
<feature type="region of interest" description="Disordered" evidence="5">
    <location>
        <begin position="272"/>
        <end position="326"/>
    </location>
</feature>
<feature type="chain" id="PRO_5028081105" evidence="7">
    <location>
        <begin position="26"/>
        <end position="573"/>
    </location>
</feature>
<dbReference type="PANTHER" id="PTHR15549:SF26">
    <property type="entry name" value="AXIAL BUDDING PATTERN PROTEIN 2-RELATED"/>
    <property type="match status" value="1"/>
</dbReference>
<feature type="compositionally biased region" description="Acidic residues" evidence="5">
    <location>
        <begin position="540"/>
        <end position="553"/>
    </location>
</feature>
<dbReference type="RefSeq" id="XP_031570538.1">
    <property type="nucleotide sequence ID" value="XM_031714678.1"/>
</dbReference>
<evidence type="ECO:0000313" key="9">
    <source>
        <dbReference type="RefSeq" id="XP_031570538.1"/>
    </source>
</evidence>
<feature type="signal peptide" evidence="7">
    <location>
        <begin position="1"/>
        <end position="25"/>
    </location>
</feature>
<dbReference type="GO" id="GO:0071944">
    <property type="term" value="C:cell periphery"/>
    <property type="evidence" value="ECO:0007669"/>
    <property type="project" value="UniProtKB-ARBA"/>
</dbReference>
<dbReference type="KEGG" id="aten:116304890"/>
<evidence type="ECO:0000256" key="2">
    <source>
        <dbReference type="ARBA" id="ARBA00022692"/>
    </source>
</evidence>
<organism evidence="8 9">
    <name type="scientific">Actinia tenebrosa</name>
    <name type="common">Australian red waratah sea anemone</name>
    <dbReference type="NCBI Taxonomy" id="6105"/>
    <lineage>
        <taxon>Eukaryota</taxon>
        <taxon>Metazoa</taxon>
        <taxon>Cnidaria</taxon>
        <taxon>Anthozoa</taxon>
        <taxon>Hexacorallia</taxon>
        <taxon>Actiniaria</taxon>
        <taxon>Actiniidae</taxon>
        <taxon>Actinia</taxon>
    </lineage>
</organism>
<dbReference type="Proteomes" id="UP000515163">
    <property type="component" value="Unplaced"/>
</dbReference>
<dbReference type="InterPro" id="IPR051694">
    <property type="entry name" value="Immunoregulatory_rcpt-like"/>
</dbReference>
<evidence type="ECO:0000256" key="5">
    <source>
        <dbReference type="SAM" id="MobiDB-lite"/>
    </source>
</evidence>
<protein>
    <submittedName>
        <fullName evidence="9">Uncharacterized protein LOC116304890</fullName>
    </submittedName>
</protein>
<dbReference type="GeneID" id="116304890"/>
<keyword evidence="4 6" id="KW-0472">Membrane</keyword>
<gene>
    <name evidence="9" type="primary">LOC116304890</name>
</gene>
<dbReference type="CDD" id="cd12087">
    <property type="entry name" value="TM_EGFR-like"/>
    <property type="match status" value="1"/>
</dbReference>
<keyword evidence="2 6" id="KW-0812">Transmembrane</keyword>
<proteinExistence type="predicted"/>
<keyword evidence="7" id="KW-0732">Signal</keyword>
<keyword evidence="8" id="KW-1185">Reference proteome</keyword>
<accession>A0A6P8IWX3</accession>
<name>A0A6P8IWX3_ACTTE</name>
<feature type="region of interest" description="Disordered" evidence="5">
    <location>
        <begin position="425"/>
        <end position="573"/>
    </location>
</feature>